<dbReference type="SUPFAM" id="SSF51569">
    <property type="entry name" value="Aldolase"/>
    <property type="match status" value="1"/>
</dbReference>
<evidence type="ECO:0000259" key="1">
    <source>
        <dbReference type="PROSITE" id="PS50844"/>
    </source>
</evidence>
<dbReference type="Pfam" id="PF08666">
    <property type="entry name" value="SAF"/>
    <property type="match status" value="1"/>
</dbReference>
<dbReference type="Gene3D" id="3.90.1210.10">
    <property type="entry name" value="Antifreeze-like/N-acetylneuraminic acid synthase C-terminal domain"/>
    <property type="match status" value="1"/>
</dbReference>
<dbReference type="InterPro" id="IPR051690">
    <property type="entry name" value="PseI-like"/>
</dbReference>
<dbReference type="InterPro" id="IPR013132">
    <property type="entry name" value="PseI/NeuA/B-like_N"/>
</dbReference>
<dbReference type="SUPFAM" id="SSF51269">
    <property type="entry name" value="AFP III-like domain"/>
    <property type="match status" value="1"/>
</dbReference>
<gene>
    <name evidence="2" type="ORF">LCGC14_2128270</name>
</gene>
<dbReference type="InterPro" id="IPR057736">
    <property type="entry name" value="SAF_PseI/NeuA/NeuB"/>
</dbReference>
<dbReference type="Gene3D" id="3.20.20.70">
    <property type="entry name" value="Aldolase class I"/>
    <property type="match status" value="1"/>
</dbReference>
<dbReference type="PROSITE" id="PS50844">
    <property type="entry name" value="AFP_LIKE"/>
    <property type="match status" value="1"/>
</dbReference>
<comment type="caution">
    <text evidence="2">The sequence shown here is derived from an EMBL/GenBank/DDBJ whole genome shotgun (WGS) entry which is preliminary data.</text>
</comment>
<dbReference type="PANTHER" id="PTHR42966">
    <property type="entry name" value="N-ACETYLNEURAMINATE SYNTHASE"/>
    <property type="match status" value="1"/>
</dbReference>
<reference evidence="2" key="1">
    <citation type="journal article" date="2015" name="Nature">
        <title>Complex archaea that bridge the gap between prokaryotes and eukaryotes.</title>
        <authorList>
            <person name="Spang A."/>
            <person name="Saw J.H."/>
            <person name="Jorgensen S.L."/>
            <person name="Zaremba-Niedzwiedzka K."/>
            <person name="Martijn J."/>
            <person name="Lind A.E."/>
            <person name="van Eijk R."/>
            <person name="Schleper C."/>
            <person name="Guy L."/>
            <person name="Ettema T.J."/>
        </authorList>
    </citation>
    <scope>NUCLEOTIDE SEQUENCE</scope>
</reference>
<protein>
    <recommendedName>
        <fullName evidence="1">AFP-like domain-containing protein</fullName>
    </recommendedName>
</protein>
<dbReference type="InterPro" id="IPR006190">
    <property type="entry name" value="SAF_AFP_Neu5Ac"/>
</dbReference>
<dbReference type="EMBL" id="LAZR01026638">
    <property type="protein sequence ID" value="KKL68110.1"/>
    <property type="molecule type" value="Genomic_DNA"/>
</dbReference>
<evidence type="ECO:0000313" key="2">
    <source>
        <dbReference type="EMBL" id="KKL68110.1"/>
    </source>
</evidence>
<dbReference type="InterPro" id="IPR013785">
    <property type="entry name" value="Aldolase_TIM"/>
</dbReference>
<accession>A0A0F9GF89</accession>
<feature type="domain" description="AFP-like" evidence="1">
    <location>
        <begin position="183"/>
        <end position="233"/>
    </location>
</feature>
<dbReference type="GO" id="GO:0047444">
    <property type="term" value="F:N-acylneuraminate-9-phosphate synthase activity"/>
    <property type="evidence" value="ECO:0007669"/>
    <property type="project" value="TreeGrafter"/>
</dbReference>
<organism evidence="2">
    <name type="scientific">marine sediment metagenome</name>
    <dbReference type="NCBI Taxonomy" id="412755"/>
    <lineage>
        <taxon>unclassified sequences</taxon>
        <taxon>metagenomes</taxon>
        <taxon>ecological metagenomes</taxon>
    </lineage>
</organism>
<sequence length="233" mass="25044">MASVFHLDALNAYPYDYVKIASADITYRGLIEAAAGTGAHLIVSTGAATLEEVNRMLGWLDGEQPTLLVCTLSYPCAPSDAHVCRVEGLRVSWPDTGYSDHTRGITAASVAFERGAVLVEKHFTITPGEGGDHDFAIGPAELRWLVEDTYAVDPIGWRTVYGSASFGDIQPAEQSARRLARRSIHAAGYIAAGTIVTEEMVTMLRPGVGREPWQVDEVIGQRAAHAYAAGDLL</sequence>
<dbReference type="GO" id="GO:0016051">
    <property type="term" value="P:carbohydrate biosynthetic process"/>
    <property type="evidence" value="ECO:0007669"/>
    <property type="project" value="InterPro"/>
</dbReference>
<proteinExistence type="predicted"/>
<dbReference type="Pfam" id="PF03102">
    <property type="entry name" value="NeuB"/>
    <property type="match status" value="1"/>
</dbReference>
<dbReference type="InterPro" id="IPR013974">
    <property type="entry name" value="SAF"/>
</dbReference>
<name>A0A0F9GF89_9ZZZZ</name>
<dbReference type="AlphaFoldDB" id="A0A0F9GF89"/>
<dbReference type="PANTHER" id="PTHR42966:SF1">
    <property type="entry name" value="SIALIC ACID SYNTHASE"/>
    <property type="match status" value="1"/>
</dbReference>
<dbReference type="InterPro" id="IPR036732">
    <property type="entry name" value="AFP_Neu5c_C_sf"/>
</dbReference>
<dbReference type="CDD" id="cd11615">
    <property type="entry name" value="SAF_NeuB_like"/>
    <property type="match status" value="1"/>
</dbReference>